<feature type="binding site" evidence="7">
    <location>
        <position position="91"/>
    </location>
    <ligand>
        <name>substrate</name>
    </ligand>
</feature>
<dbReference type="HAMAP" id="MF_00109">
    <property type="entry name" value="Shikimate_kinase"/>
    <property type="match status" value="1"/>
</dbReference>
<accession>A0AAE3M0N9</accession>
<comment type="subunit">
    <text evidence="7">Monomer.</text>
</comment>
<keyword evidence="7" id="KW-0479">Metal-binding</keyword>
<dbReference type="AlphaFoldDB" id="A0AAE3M0N9"/>
<keyword evidence="7" id="KW-0963">Cytoplasm</keyword>
<gene>
    <name evidence="7" type="primary">aroK</name>
    <name evidence="8" type="ORF">OM075_00085</name>
</gene>
<keyword evidence="6 7" id="KW-0057">Aromatic amino acid biosynthesis</keyword>
<dbReference type="EMBL" id="JAPDPJ010000001">
    <property type="protein sequence ID" value="MCW3784838.1"/>
    <property type="molecule type" value="Genomic_DNA"/>
</dbReference>
<feature type="binding site" evidence="7">
    <location>
        <position position="26"/>
    </location>
    <ligand>
        <name>Mg(2+)</name>
        <dbReference type="ChEBI" id="CHEBI:18420"/>
    </ligand>
</feature>
<feature type="binding site" evidence="7">
    <location>
        <position position="69"/>
    </location>
    <ligand>
        <name>substrate</name>
    </ligand>
</feature>
<dbReference type="PANTHER" id="PTHR21087:SF16">
    <property type="entry name" value="SHIKIMATE KINASE 1, CHLOROPLASTIC"/>
    <property type="match status" value="1"/>
</dbReference>
<evidence type="ECO:0000256" key="1">
    <source>
        <dbReference type="ARBA" id="ARBA00022605"/>
    </source>
</evidence>
<feature type="binding site" evidence="7">
    <location>
        <position position="152"/>
    </location>
    <ligand>
        <name>substrate</name>
    </ligand>
</feature>
<dbReference type="PANTHER" id="PTHR21087">
    <property type="entry name" value="SHIKIMATE KINASE"/>
    <property type="match status" value="1"/>
</dbReference>
<dbReference type="NCBIfam" id="NF010555">
    <property type="entry name" value="PRK13949.1"/>
    <property type="match status" value="1"/>
</dbReference>
<dbReference type="GO" id="GO:0009423">
    <property type="term" value="P:chorismate biosynthetic process"/>
    <property type="evidence" value="ECO:0007669"/>
    <property type="project" value="UniProtKB-UniRule"/>
</dbReference>
<keyword evidence="5 7" id="KW-0067">ATP-binding</keyword>
<dbReference type="InterPro" id="IPR031322">
    <property type="entry name" value="Shikimate/glucono_kinase"/>
</dbReference>
<feature type="binding site" evidence="7">
    <location>
        <begin position="22"/>
        <end position="27"/>
    </location>
    <ligand>
        <name>ATP</name>
        <dbReference type="ChEBI" id="CHEBI:30616"/>
    </ligand>
</feature>
<evidence type="ECO:0000256" key="4">
    <source>
        <dbReference type="ARBA" id="ARBA00022777"/>
    </source>
</evidence>
<evidence type="ECO:0000256" key="5">
    <source>
        <dbReference type="ARBA" id="ARBA00022840"/>
    </source>
</evidence>
<proteinExistence type="inferred from homology"/>
<dbReference type="SUPFAM" id="SSF52540">
    <property type="entry name" value="P-loop containing nucleoside triphosphate hydrolases"/>
    <property type="match status" value="1"/>
</dbReference>
<comment type="catalytic activity">
    <reaction evidence="7">
        <text>shikimate + ATP = 3-phosphoshikimate + ADP + H(+)</text>
        <dbReference type="Rhea" id="RHEA:13121"/>
        <dbReference type="ChEBI" id="CHEBI:15378"/>
        <dbReference type="ChEBI" id="CHEBI:30616"/>
        <dbReference type="ChEBI" id="CHEBI:36208"/>
        <dbReference type="ChEBI" id="CHEBI:145989"/>
        <dbReference type="ChEBI" id="CHEBI:456216"/>
        <dbReference type="EC" id="2.7.1.71"/>
    </reaction>
</comment>
<dbReference type="InterPro" id="IPR027417">
    <property type="entry name" value="P-loop_NTPase"/>
</dbReference>
<comment type="function">
    <text evidence="7">Catalyzes the specific phosphorylation of the 3-hydroxyl group of shikimic acid using ATP as a cosubstrate.</text>
</comment>
<dbReference type="Pfam" id="PF01202">
    <property type="entry name" value="SKI"/>
    <property type="match status" value="1"/>
</dbReference>
<keyword evidence="7" id="KW-0460">Magnesium</keyword>
<comment type="caution">
    <text evidence="7">Lacks conserved residue(s) required for the propagation of feature annotation.</text>
</comment>
<comment type="subcellular location">
    <subcellularLocation>
        <location evidence="7">Cytoplasm</location>
    </subcellularLocation>
</comment>
<sequence length="180" mass="20633">MMKTKCHYFNMVKRVYLIGFMGSGKSTMGRWVADAMDNWTFLDLDHFIEHKYHKTISQIFEESGEDGFREIEAKCLREVSDFDQVIIGAGGGTPCFFDNMEVMKATGLTIYLKLSPQVLNDRLRSSKSQRPLVANKSGEELLAYIAEKLNERESFYSEAEVIADGTVWEVKDFVDCIQKQ</sequence>
<dbReference type="PRINTS" id="PR01100">
    <property type="entry name" value="SHIKIMTKNASE"/>
</dbReference>
<reference evidence="8" key="1">
    <citation type="submission" date="2022-10" db="EMBL/GenBank/DDBJ databases">
        <authorList>
            <person name="Yu W.X."/>
        </authorList>
    </citation>
    <scope>NUCLEOTIDE SEQUENCE</scope>
    <source>
        <strain evidence="8">AAT</strain>
    </source>
</reference>
<dbReference type="RefSeq" id="WP_301188409.1">
    <property type="nucleotide sequence ID" value="NZ_JAPDPJ010000001.1"/>
</dbReference>
<feature type="binding site" evidence="7">
    <location>
        <position position="130"/>
    </location>
    <ligand>
        <name>ATP</name>
        <dbReference type="ChEBI" id="CHEBI:30616"/>
    </ligand>
</feature>
<keyword evidence="3 7" id="KW-0547">Nucleotide-binding</keyword>
<dbReference type="Proteomes" id="UP001209229">
    <property type="component" value="Unassembled WGS sequence"/>
</dbReference>
<dbReference type="GO" id="GO:0005524">
    <property type="term" value="F:ATP binding"/>
    <property type="evidence" value="ECO:0007669"/>
    <property type="project" value="UniProtKB-UniRule"/>
</dbReference>
<dbReference type="GO" id="GO:0005829">
    <property type="term" value="C:cytosol"/>
    <property type="evidence" value="ECO:0007669"/>
    <property type="project" value="TreeGrafter"/>
</dbReference>
<evidence type="ECO:0000256" key="6">
    <source>
        <dbReference type="ARBA" id="ARBA00023141"/>
    </source>
</evidence>
<evidence type="ECO:0000256" key="3">
    <source>
        <dbReference type="ARBA" id="ARBA00022741"/>
    </source>
</evidence>
<dbReference type="CDD" id="cd00464">
    <property type="entry name" value="SK"/>
    <property type="match status" value="1"/>
</dbReference>
<keyword evidence="2 7" id="KW-0808">Transferase</keyword>
<feature type="binding site" evidence="7">
    <location>
        <position position="45"/>
    </location>
    <ligand>
        <name>substrate</name>
    </ligand>
</feature>
<evidence type="ECO:0000313" key="9">
    <source>
        <dbReference type="Proteomes" id="UP001209229"/>
    </source>
</evidence>
<dbReference type="GO" id="GO:0004765">
    <property type="term" value="F:shikimate kinase activity"/>
    <property type="evidence" value="ECO:0007669"/>
    <property type="project" value="UniProtKB-UniRule"/>
</dbReference>
<dbReference type="GO" id="GO:0009073">
    <property type="term" value="P:aromatic amino acid family biosynthetic process"/>
    <property type="evidence" value="ECO:0007669"/>
    <property type="project" value="UniProtKB-KW"/>
</dbReference>
<dbReference type="Gene3D" id="3.40.50.300">
    <property type="entry name" value="P-loop containing nucleotide triphosphate hydrolases"/>
    <property type="match status" value="1"/>
</dbReference>
<comment type="similarity">
    <text evidence="7">Belongs to the shikimate kinase family.</text>
</comment>
<keyword evidence="1 7" id="KW-0028">Amino-acid biosynthesis</keyword>
<keyword evidence="4 7" id="KW-0418">Kinase</keyword>
<dbReference type="EC" id="2.7.1.71" evidence="7"/>
<evidence type="ECO:0000256" key="7">
    <source>
        <dbReference type="HAMAP-Rule" id="MF_00109"/>
    </source>
</evidence>
<name>A0AAE3M0N9_9BACT</name>
<comment type="cofactor">
    <cofactor evidence="7">
        <name>Mg(2+)</name>
        <dbReference type="ChEBI" id="CHEBI:18420"/>
    </cofactor>
    <text evidence="7">Binds 1 Mg(2+) ion per subunit.</text>
</comment>
<dbReference type="InterPro" id="IPR000623">
    <property type="entry name" value="Shikimate_kinase/TSH1"/>
</dbReference>
<evidence type="ECO:0000313" key="8">
    <source>
        <dbReference type="EMBL" id="MCW3784838.1"/>
    </source>
</evidence>
<dbReference type="GO" id="GO:0000287">
    <property type="term" value="F:magnesium ion binding"/>
    <property type="evidence" value="ECO:0007669"/>
    <property type="project" value="UniProtKB-UniRule"/>
</dbReference>
<comment type="pathway">
    <text evidence="7">Metabolic intermediate biosynthesis; chorismate biosynthesis; chorismate from D-erythrose 4-phosphate and phosphoenolpyruvate: step 5/7.</text>
</comment>
<keyword evidence="9" id="KW-1185">Reference proteome</keyword>
<protein>
    <recommendedName>
        <fullName evidence="7">Shikimate kinase</fullName>
        <shortName evidence="7">SK</shortName>
        <ecNumber evidence="7">2.7.1.71</ecNumber>
    </recommendedName>
</protein>
<dbReference type="GO" id="GO:0008652">
    <property type="term" value="P:amino acid biosynthetic process"/>
    <property type="evidence" value="ECO:0007669"/>
    <property type="project" value="UniProtKB-KW"/>
</dbReference>
<comment type="caution">
    <text evidence="8">The sequence shown here is derived from an EMBL/GenBank/DDBJ whole genome shotgun (WGS) entry which is preliminary data.</text>
</comment>
<organism evidence="8 9">
    <name type="scientific">Plebeiibacterium sediminum</name>
    <dbReference type="NCBI Taxonomy" id="2992112"/>
    <lineage>
        <taxon>Bacteria</taxon>
        <taxon>Pseudomonadati</taxon>
        <taxon>Bacteroidota</taxon>
        <taxon>Bacteroidia</taxon>
        <taxon>Marinilabiliales</taxon>
        <taxon>Marinilabiliaceae</taxon>
        <taxon>Plebeiibacterium</taxon>
    </lineage>
</organism>
<evidence type="ECO:0000256" key="2">
    <source>
        <dbReference type="ARBA" id="ARBA00022679"/>
    </source>
</evidence>